<dbReference type="SUPFAM" id="SSF55144">
    <property type="entry name" value="LigT-like"/>
    <property type="match status" value="1"/>
</dbReference>
<dbReference type="InterPro" id="IPR009097">
    <property type="entry name" value="Cyclic_Pdiesterase"/>
</dbReference>
<organism evidence="1 2">
    <name type="scientific">Glutamicibacter soli</name>
    <dbReference type="NCBI Taxonomy" id="453836"/>
    <lineage>
        <taxon>Bacteria</taxon>
        <taxon>Bacillati</taxon>
        <taxon>Actinomycetota</taxon>
        <taxon>Actinomycetes</taxon>
        <taxon>Micrococcales</taxon>
        <taxon>Micrococcaceae</taxon>
        <taxon>Glutamicibacter</taxon>
    </lineage>
</organism>
<dbReference type="RefSeq" id="WP_161448765.1">
    <property type="nucleotide sequence ID" value="NZ_WYDN01000006.1"/>
</dbReference>
<name>A0A6L9G6R0_9MICC</name>
<gene>
    <name evidence="1" type="ORF">GT020_08435</name>
</gene>
<reference evidence="1 2" key="1">
    <citation type="submission" date="2020-01" db="EMBL/GenBank/DDBJ databases">
        <title>Glutamicibacter soli M275.</title>
        <authorList>
            <person name="Meng X."/>
        </authorList>
    </citation>
    <scope>NUCLEOTIDE SEQUENCE [LARGE SCALE GENOMIC DNA]</scope>
    <source>
        <strain evidence="1 2">M275</strain>
    </source>
</reference>
<comment type="caution">
    <text evidence="1">The sequence shown here is derived from an EMBL/GenBank/DDBJ whole genome shotgun (WGS) entry which is preliminary data.</text>
</comment>
<dbReference type="EMBL" id="WYDN01000006">
    <property type="protein sequence ID" value="NAZ16090.1"/>
    <property type="molecule type" value="Genomic_DNA"/>
</dbReference>
<dbReference type="Proteomes" id="UP000477543">
    <property type="component" value="Unassembled WGS sequence"/>
</dbReference>
<evidence type="ECO:0000313" key="1">
    <source>
        <dbReference type="EMBL" id="NAZ16090.1"/>
    </source>
</evidence>
<dbReference type="Gene3D" id="3.90.1140.10">
    <property type="entry name" value="Cyclic phosphodiesterase"/>
    <property type="match status" value="1"/>
</dbReference>
<evidence type="ECO:0008006" key="3">
    <source>
        <dbReference type="Google" id="ProtNLM"/>
    </source>
</evidence>
<accession>A0A6L9G6R0</accession>
<protein>
    <recommendedName>
        <fullName evidence="3">2'-5' RNA ligase family protein</fullName>
    </recommendedName>
</protein>
<dbReference type="Pfam" id="PF13563">
    <property type="entry name" value="2_5_RNA_ligase2"/>
    <property type="match status" value="1"/>
</dbReference>
<dbReference type="AlphaFoldDB" id="A0A6L9G6R0"/>
<sequence>MHNLMAAVFVEPVAPDQYFRREDWPLHITLLRFDLPEAPGVLDRFAEQLSEAARPALGVGLEVAGQAWFGRQENLLVSLVEPDPALQLLHERLCEIVLENRGRIASVRFTGPGYRPHITHHHGRSRAQGDAVALERIALVDMAPGADHAWRRVLHVVRQRSS</sequence>
<evidence type="ECO:0000313" key="2">
    <source>
        <dbReference type="Proteomes" id="UP000477543"/>
    </source>
</evidence>
<proteinExistence type="predicted"/>